<dbReference type="AlphaFoldDB" id="A0A6C0KS03"/>
<protein>
    <submittedName>
        <fullName evidence="2">Uncharacterized protein</fullName>
    </submittedName>
</protein>
<organism evidence="2">
    <name type="scientific">viral metagenome</name>
    <dbReference type="NCBI Taxonomy" id="1070528"/>
    <lineage>
        <taxon>unclassified sequences</taxon>
        <taxon>metagenomes</taxon>
        <taxon>organismal metagenomes</taxon>
    </lineage>
</organism>
<keyword evidence="1" id="KW-0472">Membrane</keyword>
<feature type="transmembrane region" description="Helical" evidence="1">
    <location>
        <begin position="162"/>
        <end position="184"/>
    </location>
</feature>
<evidence type="ECO:0000256" key="1">
    <source>
        <dbReference type="SAM" id="Phobius"/>
    </source>
</evidence>
<feature type="transmembrane region" description="Helical" evidence="1">
    <location>
        <begin position="204"/>
        <end position="228"/>
    </location>
</feature>
<keyword evidence="1" id="KW-1133">Transmembrane helix</keyword>
<accession>A0A6C0KS03</accession>
<reference evidence="2" key="1">
    <citation type="journal article" date="2020" name="Nature">
        <title>Giant virus diversity and host interactions through global metagenomics.</title>
        <authorList>
            <person name="Schulz F."/>
            <person name="Roux S."/>
            <person name="Paez-Espino D."/>
            <person name="Jungbluth S."/>
            <person name="Walsh D.A."/>
            <person name="Denef V.J."/>
            <person name="McMahon K.D."/>
            <person name="Konstantinidis K.T."/>
            <person name="Eloe-Fadrosh E.A."/>
            <person name="Kyrpides N.C."/>
            <person name="Woyke T."/>
        </authorList>
    </citation>
    <scope>NUCLEOTIDE SEQUENCE</scope>
    <source>
        <strain evidence="2">GVMAG-S-3300013014-113</strain>
    </source>
</reference>
<evidence type="ECO:0000313" key="2">
    <source>
        <dbReference type="EMBL" id="QHU19487.1"/>
    </source>
</evidence>
<dbReference type="EMBL" id="MN740952">
    <property type="protein sequence ID" value="QHU19487.1"/>
    <property type="molecule type" value="Genomic_DNA"/>
</dbReference>
<name>A0A6C0KS03_9ZZZZ</name>
<keyword evidence="1" id="KW-0812">Transmembrane</keyword>
<sequence length="229" mass="25642">MSSSGITSINELPLLNNQNGHIQQQQMMSQQPQNVVLNRNEIVSTNNNQMTTSSYTQLLPSSGGSTMNNPITMENSNQSQAPPNYNELISQLQKAAAYGTTALPSRDIPMEPLKVANDVQSQPNYIPPPQFQEDYIKNSITPQNLVDTNSKQIKNSAYYEKLYGELQLPVIIALLFFLFQLPLVKQYNKKLLPFLFKSDGNPNLYGYIANSVLFASMIYVLLKLVAYLA</sequence>
<proteinExistence type="predicted"/>